<comment type="caution">
    <text evidence="1">The sequence shown here is derived from an EMBL/GenBank/DDBJ whole genome shotgun (WGS) entry which is preliminary data.</text>
</comment>
<sequence length="152" mass="18239">MPNLKGKKNTNYKHGKSGTQLYKIWGYMMTRCCNKNSSNYKHYGGRGIEVCKRWLKFENFYKDMHNSYEVSHSNFGKVTIDRVDNNKRYSLSNCRWTTQREQNRNKRSNLWHTYNGVSLILADWAKIFKIPLSTLWERIYKISMPFEEAIVY</sequence>
<organism evidence="1">
    <name type="scientific">marine sediment metagenome</name>
    <dbReference type="NCBI Taxonomy" id="412755"/>
    <lineage>
        <taxon>unclassified sequences</taxon>
        <taxon>metagenomes</taxon>
        <taxon>ecological metagenomes</taxon>
    </lineage>
</organism>
<accession>A0A0F9T532</accession>
<protein>
    <submittedName>
        <fullName evidence="1">Uncharacterized protein</fullName>
    </submittedName>
</protein>
<gene>
    <name evidence="1" type="ORF">LCGC14_0434690</name>
</gene>
<name>A0A0F9T532_9ZZZZ</name>
<reference evidence="1" key="1">
    <citation type="journal article" date="2015" name="Nature">
        <title>Complex archaea that bridge the gap between prokaryotes and eukaryotes.</title>
        <authorList>
            <person name="Spang A."/>
            <person name="Saw J.H."/>
            <person name="Jorgensen S.L."/>
            <person name="Zaremba-Niedzwiedzka K."/>
            <person name="Martijn J."/>
            <person name="Lind A.E."/>
            <person name="van Eijk R."/>
            <person name="Schleper C."/>
            <person name="Guy L."/>
            <person name="Ettema T.J."/>
        </authorList>
    </citation>
    <scope>NUCLEOTIDE SEQUENCE</scope>
</reference>
<dbReference type="EMBL" id="LAZR01000412">
    <property type="protein sequence ID" value="KKN70022.1"/>
    <property type="molecule type" value="Genomic_DNA"/>
</dbReference>
<dbReference type="AlphaFoldDB" id="A0A0F9T532"/>
<proteinExistence type="predicted"/>
<evidence type="ECO:0000313" key="1">
    <source>
        <dbReference type="EMBL" id="KKN70022.1"/>
    </source>
</evidence>